<dbReference type="EMBL" id="CP066786">
    <property type="protein sequence ID" value="QQM32216.1"/>
    <property type="molecule type" value="Genomic_DNA"/>
</dbReference>
<dbReference type="PANTHER" id="PTHR43737:SF1">
    <property type="entry name" value="DUF1501 DOMAIN-CONTAINING PROTEIN"/>
    <property type="match status" value="1"/>
</dbReference>
<dbReference type="InterPro" id="IPR010869">
    <property type="entry name" value="DUF1501"/>
</dbReference>
<dbReference type="KEGG" id="mlut:JET14_08795"/>
<dbReference type="AlphaFoldDB" id="A0A7T7HMZ6"/>
<dbReference type="PANTHER" id="PTHR43737">
    <property type="entry name" value="BLL7424 PROTEIN"/>
    <property type="match status" value="1"/>
</dbReference>
<evidence type="ECO:0000313" key="1">
    <source>
        <dbReference type="EMBL" id="QQM32216.1"/>
    </source>
</evidence>
<dbReference type="Proteomes" id="UP000596083">
    <property type="component" value="Chromosome"/>
</dbReference>
<reference evidence="1 2" key="1">
    <citation type="submission" date="2020-12" db="EMBL/GenBank/DDBJ databases">
        <authorList>
            <person name="Zheng R.K."/>
            <person name="Sun C.M."/>
        </authorList>
    </citation>
    <scope>NUCLEOTIDE SEQUENCE [LARGE SCALE GENOMIC DNA]</scope>
    <source>
        <strain evidence="1 2">ZRK001</strain>
    </source>
</reference>
<protein>
    <submittedName>
        <fullName evidence="1">DUF1501 domain-containing protein</fullName>
    </submittedName>
</protein>
<name>A0A7T7HMZ6_9HYPH</name>
<sequence length="389" mass="41937">MSITFNPTRRALLGGACSLAAMPLTTRFALAEGNGDNRFVAIILRGAMDGLDLVQPYGDPAFRVLRPELAMTPDSGLYDLDGYFGLHPAARDLYPLWRRGELSFVHAVSTPYRNARSHFDGQDILETGGNGRAGQDGWLNRAIGLSQQGRLRAIDVASESDLILQGEQDAEMWSPKADVPIAADEIQFFEALYSRDKDFARAFRQARSADMSADEIFAGEKIEASTEGLARLAGGFLRENYRIAAFSINGWDTHAGQFDLFARSTNNLSTAIMTLRREMGPAAWGKTVVLAMTEFGRTARQNGTGGTDHGTGGCAVVAGGAFPGGRVMGQWPGVGDGELYANRDLMPTGDIREVAAAMLYRQFGLDAAALSTNIFPGLDFSASSVFVRA</sequence>
<dbReference type="Pfam" id="PF07394">
    <property type="entry name" value="DUF1501"/>
    <property type="match status" value="1"/>
</dbReference>
<organism evidence="1 2">
    <name type="scientific">Martelella lutilitoris</name>
    <dbReference type="NCBI Taxonomy" id="2583532"/>
    <lineage>
        <taxon>Bacteria</taxon>
        <taxon>Pseudomonadati</taxon>
        <taxon>Pseudomonadota</taxon>
        <taxon>Alphaproteobacteria</taxon>
        <taxon>Hyphomicrobiales</taxon>
        <taxon>Aurantimonadaceae</taxon>
        <taxon>Martelella</taxon>
    </lineage>
</organism>
<gene>
    <name evidence="1" type="ORF">JET14_08795</name>
</gene>
<dbReference type="RefSeq" id="WP_200337681.1">
    <property type="nucleotide sequence ID" value="NZ_CP066786.1"/>
</dbReference>
<evidence type="ECO:0000313" key="2">
    <source>
        <dbReference type="Proteomes" id="UP000596083"/>
    </source>
</evidence>
<proteinExistence type="predicted"/>
<accession>A0A7T7HMZ6</accession>